<dbReference type="KEGG" id="ppso:QPJ95_00840"/>
<keyword evidence="1" id="KW-0812">Transmembrane</keyword>
<organism evidence="2 3">
    <name type="scientific">Parasedimentitalea psychrophila</name>
    <dbReference type="NCBI Taxonomy" id="2997337"/>
    <lineage>
        <taxon>Bacteria</taxon>
        <taxon>Pseudomonadati</taxon>
        <taxon>Pseudomonadota</taxon>
        <taxon>Alphaproteobacteria</taxon>
        <taxon>Rhodobacterales</taxon>
        <taxon>Paracoccaceae</taxon>
        <taxon>Parasedimentitalea</taxon>
    </lineage>
</organism>
<dbReference type="Proteomes" id="UP001238334">
    <property type="component" value="Chromosome"/>
</dbReference>
<keyword evidence="1" id="KW-0472">Membrane</keyword>
<dbReference type="RefSeq" id="WP_270918720.1">
    <property type="nucleotide sequence ID" value="NZ_CP127247.1"/>
</dbReference>
<evidence type="ECO:0000313" key="2">
    <source>
        <dbReference type="EMBL" id="WIY25538.1"/>
    </source>
</evidence>
<evidence type="ECO:0000313" key="3">
    <source>
        <dbReference type="Proteomes" id="UP001238334"/>
    </source>
</evidence>
<evidence type="ECO:0000256" key="1">
    <source>
        <dbReference type="SAM" id="Phobius"/>
    </source>
</evidence>
<name>A0A9Y2KZS1_9RHOB</name>
<accession>A0A9Y2KZS1</accession>
<sequence length="56" mass="6140">MKLITYRILPEDFTMCFAETIKLVALGGMIMVGLVLQSDAQGRPLMPQPSASEAQQ</sequence>
<keyword evidence="1" id="KW-1133">Transmembrane helix</keyword>
<proteinExistence type="predicted"/>
<gene>
    <name evidence="2" type="ORF">QPJ95_00840</name>
</gene>
<reference evidence="2 3" key="1">
    <citation type="submission" date="2023-06" db="EMBL/GenBank/DDBJ databases">
        <title>Parasedimentitalea psychrophila sp. nov., a psychrophilic bacterium isolated from deep-sea sediment.</title>
        <authorList>
            <person name="Li A."/>
        </authorList>
    </citation>
    <scope>NUCLEOTIDE SEQUENCE [LARGE SCALE GENOMIC DNA]</scope>
    <source>
        <strain evidence="2 3">QS115</strain>
    </source>
</reference>
<feature type="transmembrane region" description="Helical" evidence="1">
    <location>
        <begin position="20"/>
        <end position="36"/>
    </location>
</feature>
<dbReference type="AlphaFoldDB" id="A0A9Y2KZS1"/>
<dbReference type="EMBL" id="CP127247">
    <property type="protein sequence ID" value="WIY25538.1"/>
    <property type="molecule type" value="Genomic_DNA"/>
</dbReference>
<keyword evidence="3" id="KW-1185">Reference proteome</keyword>
<protein>
    <submittedName>
        <fullName evidence="2">Uncharacterized protein</fullName>
    </submittedName>
</protein>